<name>A0AAV0IH11_9ROSI</name>
<proteinExistence type="predicted"/>
<keyword evidence="3" id="KW-1185">Reference proteome</keyword>
<keyword evidence="1" id="KW-0732">Signal</keyword>
<protein>
    <recommendedName>
        <fullName evidence="4">Nodule Cysteine-Rich (NCR) secreted peptide</fullName>
    </recommendedName>
</protein>
<dbReference type="EMBL" id="CAMGYJ010000003">
    <property type="protein sequence ID" value="CAI0396232.1"/>
    <property type="molecule type" value="Genomic_DNA"/>
</dbReference>
<dbReference type="Proteomes" id="UP001154282">
    <property type="component" value="Unassembled WGS sequence"/>
</dbReference>
<reference evidence="2" key="1">
    <citation type="submission" date="2022-08" db="EMBL/GenBank/DDBJ databases">
        <authorList>
            <person name="Gutierrez-Valencia J."/>
        </authorList>
    </citation>
    <scope>NUCLEOTIDE SEQUENCE</scope>
</reference>
<evidence type="ECO:0000313" key="3">
    <source>
        <dbReference type="Proteomes" id="UP001154282"/>
    </source>
</evidence>
<feature type="chain" id="PRO_5043392900" description="Nodule Cysteine-Rich (NCR) secreted peptide" evidence="1">
    <location>
        <begin position="25"/>
        <end position="73"/>
    </location>
</feature>
<gene>
    <name evidence="2" type="ORF">LITE_LOCUS9031</name>
</gene>
<sequence>MEKANFKLVFCVMILVLAISGGEKNNIGVEGGRTSLEWHEELHCVSRPCKSDADCNPSSHYVCNKALGVCVCS</sequence>
<organism evidence="2 3">
    <name type="scientific">Linum tenue</name>
    <dbReference type="NCBI Taxonomy" id="586396"/>
    <lineage>
        <taxon>Eukaryota</taxon>
        <taxon>Viridiplantae</taxon>
        <taxon>Streptophyta</taxon>
        <taxon>Embryophyta</taxon>
        <taxon>Tracheophyta</taxon>
        <taxon>Spermatophyta</taxon>
        <taxon>Magnoliopsida</taxon>
        <taxon>eudicotyledons</taxon>
        <taxon>Gunneridae</taxon>
        <taxon>Pentapetalae</taxon>
        <taxon>rosids</taxon>
        <taxon>fabids</taxon>
        <taxon>Malpighiales</taxon>
        <taxon>Linaceae</taxon>
        <taxon>Linum</taxon>
    </lineage>
</organism>
<evidence type="ECO:0000256" key="1">
    <source>
        <dbReference type="SAM" id="SignalP"/>
    </source>
</evidence>
<evidence type="ECO:0000313" key="2">
    <source>
        <dbReference type="EMBL" id="CAI0396232.1"/>
    </source>
</evidence>
<comment type="caution">
    <text evidence="2">The sequence shown here is derived from an EMBL/GenBank/DDBJ whole genome shotgun (WGS) entry which is preliminary data.</text>
</comment>
<accession>A0AAV0IH11</accession>
<evidence type="ECO:0008006" key="4">
    <source>
        <dbReference type="Google" id="ProtNLM"/>
    </source>
</evidence>
<dbReference type="AlphaFoldDB" id="A0AAV0IH11"/>
<feature type="signal peptide" evidence="1">
    <location>
        <begin position="1"/>
        <end position="24"/>
    </location>
</feature>